<dbReference type="Pfam" id="PF06985">
    <property type="entry name" value="HET"/>
    <property type="match status" value="1"/>
</dbReference>
<feature type="domain" description="Heterokaryon incompatibility" evidence="2">
    <location>
        <begin position="23"/>
        <end position="125"/>
    </location>
</feature>
<evidence type="ECO:0000259" key="3">
    <source>
        <dbReference type="Pfam" id="PF26640"/>
    </source>
</evidence>
<evidence type="ECO:0000313" key="4">
    <source>
        <dbReference type="EMBL" id="GIZ37654.1"/>
    </source>
</evidence>
<dbReference type="PANTHER" id="PTHR10622:SF10">
    <property type="entry name" value="HET DOMAIN-CONTAINING PROTEIN"/>
    <property type="match status" value="1"/>
</dbReference>
<dbReference type="RefSeq" id="XP_044652141.1">
    <property type="nucleotide sequence ID" value="XM_044796206.1"/>
</dbReference>
<dbReference type="InterPro" id="IPR058525">
    <property type="entry name" value="DUF8212"/>
</dbReference>
<dbReference type="InterPro" id="IPR010730">
    <property type="entry name" value="HET"/>
</dbReference>
<evidence type="ECO:0000256" key="1">
    <source>
        <dbReference type="SAM" id="MobiDB-lite"/>
    </source>
</evidence>
<feature type="region of interest" description="Disordered" evidence="1">
    <location>
        <begin position="168"/>
        <end position="188"/>
    </location>
</feature>
<gene>
    <name evidence="4" type="ORF">CKM354_000109600</name>
</gene>
<dbReference type="Proteomes" id="UP000825890">
    <property type="component" value="Unassembled WGS sequence"/>
</dbReference>
<organism evidence="4 5">
    <name type="scientific">Cercospora kikuchii</name>
    <dbReference type="NCBI Taxonomy" id="84275"/>
    <lineage>
        <taxon>Eukaryota</taxon>
        <taxon>Fungi</taxon>
        <taxon>Dikarya</taxon>
        <taxon>Ascomycota</taxon>
        <taxon>Pezizomycotina</taxon>
        <taxon>Dothideomycetes</taxon>
        <taxon>Dothideomycetidae</taxon>
        <taxon>Mycosphaerellales</taxon>
        <taxon>Mycosphaerellaceae</taxon>
        <taxon>Cercospora</taxon>
    </lineage>
</organism>
<dbReference type="GeneID" id="68286671"/>
<feature type="compositionally biased region" description="Low complexity" evidence="1">
    <location>
        <begin position="174"/>
        <end position="188"/>
    </location>
</feature>
<dbReference type="Pfam" id="PF26640">
    <property type="entry name" value="DUF8212"/>
    <property type="match status" value="1"/>
</dbReference>
<sequence>MWLLNTQSEKLEEWNEHDEELQYATLSHTWLRRSEGEGQEVLFANMADLATARQKAGWNKLDFAMKRAASDELRYVWIDTCCIDKESSAELAEAINSMFRIYQKSKYCYVYLDGHMQDETQSAAAHSDIDVSSAPIVCSANISAIPHQEEHSSEHGILMDEHNPPLNSADLPYSSEPGSGSSSRGNESGLRSGVSNAIFFCVAPAPICNITALFQKCRWFTRGWTLQEMVAAPNVLFYDASGKYIGTLAELVEKVSIITGVHREMLSRRRPLSSFSIAQRMAWASTRQTTRVEDRAYSMLGIFDVNLPILYGEGVRAFQRLQEELLRVYNDHTIFVWGYASPGFDVGNRCDLLASSPDEFNHDQYTKITAVTGTSDQKQYEVLGRTIRFHLPVLHMSKKDRFQAGVRYTAVLDCCFEDNAMRRICMELECAVSEISFACAA</sequence>
<dbReference type="OrthoDB" id="674604at2759"/>
<reference evidence="4 5" key="1">
    <citation type="submission" date="2021-01" db="EMBL/GenBank/DDBJ databases">
        <title>Cercospora kikuchii MAFF 305040 whole genome shotgun sequence.</title>
        <authorList>
            <person name="Kashiwa T."/>
            <person name="Suzuki T."/>
        </authorList>
    </citation>
    <scope>NUCLEOTIDE SEQUENCE [LARGE SCALE GENOMIC DNA]</scope>
    <source>
        <strain evidence="4 5">MAFF 305040</strain>
    </source>
</reference>
<proteinExistence type="predicted"/>
<evidence type="ECO:0008006" key="6">
    <source>
        <dbReference type="Google" id="ProtNLM"/>
    </source>
</evidence>
<keyword evidence="5" id="KW-1185">Reference proteome</keyword>
<dbReference type="AlphaFoldDB" id="A0A9P3C773"/>
<dbReference type="PANTHER" id="PTHR10622">
    <property type="entry name" value="HET DOMAIN-CONTAINING PROTEIN"/>
    <property type="match status" value="1"/>
</dbReference>
<evidence type="ECO:0000259" key="2">
    <source>
        <dbReference type="Pfam" id="PF06985"/>
    </source>
</evidence>
<evidence type="ECO:0000313" key="5">
    <source>
        <dbReference type="Proteomes" id="UP000825890"/>
    </source>
</evidence>
<protein>
    <recommendedName>
        <fullName evidence="6">Heterokaryon incompatibility domain-containing protein</fullName>
    </recommendedName>
</protein>
<name>A0A9P3C773_9PEZI</name>
<comment type="caution">
    <text evidence="4">The sequence shown here is derived from an EMBL/GenBank/DDBJ whole genome shotgun (WGS) entry which is preliminary data.</text>
</comment>
<feature type="domain" description="DUF8212" evidence="3">
    <location>
        <begin position="316"/>
        <end position="344"/>
    </location>
</feature>
<dbReference type="EMBL" id="BOLY01000001">
    <property type="protein sequence ID" value="GIZ37654.1"/>
    <property type="molecule type" value="Genomic_DNA"/>
</dbReference>
<accession>A0A9P3C773</accession>